<dbReference type="EMBL" id="CP033512">
    <property type="protein sequence ID" value="UYS84742.1"/>
    <property type="molecule type" value="Genomic_DNA"/>
</dbReference>
<accession>A0A9J7BZD8</accession>
<organism evidence="1">
    <name type="scientific">Malacoplasma iowae 695</name>
    <dbReference type="NCBI Taxonomy" id="1048830"/>
    <lineage>
        <taxon>Bacteria</taxon>
        <taxon>Bacillati</taxon>
        <taxon>Mycoplasmatota</taxon>
        <taxon>Mycoplasmoidales</taxon>
        <taxon>Mycoplasmoidaceae</taxon>
        <taxon>Malacoplasma</taxon>
    </lineage>
</organism>
<gene>
    <name evidence="1" type="ORF">EER00_05410</name>
</gene>
<dbReference type="KEGG" id="miw:EER00_05410"/>
<sequence length="62" mass="6902">MLSNLTSCLLFSKYFCTLSNSDLNSGVVVIVILFSELPEPLNSHHHFQNKRLFLSGGNFAIS</sequence>
<proteinExistence type="predicted"/>
<evidence type="ECO:0000313" key="1">
    <source>
        <dbReference type="EMBL" id="UYS84742.1"/>
    </source>
</evidence>
<name>A0A9J7BZD8_MALIO</name>
<dbReference type="RefSeq" id="WP_159402884.1">
    <property type="nucleotide sequence ID" value="NZ_CP033512.2"/>
</dbReference>
<dbReference type="Proteomes" id="UP000464283">
    <property type="component" value="Chromosome"/>
</dbReference>
<protein>
    <submittedName>
        <fullName evidence="1">Uncharacterized protein</fullName>
    </submittedName>
</protein>
<reference evidence="1" key="1">
    <citation type="submission" date="2022-10" db="EMBL/GenBank/DDBJ databases">
        <title>The first complete genome sequence of Mycoplasma iowae strain 695.</title>
        <authorList>
            <person name="Ghanem M."/>
            <person name="El-Gazzar M."/>
        </authorList>
    </citation>
    <scope>NUCLEOTIDE SEQUENCE</scope>
    <source>
        <strain evidence="1">695</strain>
    </source>
</reference>
<dbReference type="AlphaFoldDB" id="A0A9J7BZD8"/>